<feature type="transmembrane region" description="Helical" evidence="6">
    <location>
        <begin position="244"/>
        <end position="263"/>
    </location>
</feature>
<evidence type="ECO:0000256" key="6">
    <source>
        <dbReference type="SAM" id="Phobius"/>
    </source>
</evidence>
<dbReference type="Gene3D" id="1.20.1250.20">
    <property type="entry name" value="MFS general substrate transporter like domains"/>
    <property type="match status" value="1"/>
</dbReference>
<dbReference type="GO" id="GO:0022857">
    <property type="term" value="F:transmembrane transporter activity"/>
    <property type="evidence" value="ECO:0007669"/>
    <property type="project" value="InterPro"/>
</dbReference>
<accession>A0A7K0CCE0</accession>
<dbReference type="RefSeq" id="WP_153449711.1">
    <property type="nucleotide sequence ID" value="NZ_WEGJ01000001.1"/>
</dbReference>
<feature type="transmembrane region" description="Helical" evidence="6">
    <location>
        <begin position="168"/>
        <end position="187"/>
    </location>
</feature>
<keyword evidence="3 6" id="KW-0812">Transmembrane</keyword>
<dbReference type="AlphaFoldDB" id="A0A7K0CCE0"/>
<dbReference type="Pfam" id="PF07690">
    <property type="entry name" value="MFS_1"/>
    <property type="match status" value="1"/>
</dbReference>
<dbReference type="PANTHER" id="PTHR23513:SF11">
    <property type="entry name" value="STAPHYLOFERRIN A TRANSPORTER"/>
    <property type="match status" value="1"/>
</dbReference>
<keyword evidence="2" id="KW-1003">Cell membrane</keyword>
<dbReference type="SUPFAM" id="SSF103473">
    <property type="entry name" value="MFS general substrate transporter"/>
    <property type="match status" value="1"/>
</dbReference>
<feature type="transmembrane region" description="Helical" evidence="6">
    <location>
        <begin position="78"/>
        <end position="95"/>
    </location>
</feature>
<evidence type="ECO:0000256" key="5">
    <source>
        <dbReference type="ARBA" id="ARBA00023136"/>
    </source>
</evidence>
<evidence type="ECO:0000313" key="8">
    <source>
        <dbReference type="Proteomes" id="UP000466345"/>
    </source>
</evidence>
<feature type="transmembrane region" description="Helical" evidence="6">
    <location>
        <begin position="46"/>
        <end position="66"/>
    </location>
</feature>
<dbReference type="CDD" id="cd06173">
    <property type="entry name" value="MFS_MefA_like"/>
    <property type="match status" value="1"/>
</dbReference>
<feature type="transmembrane region" description="Helical" evidence="6">
    <location>
        <begin position="140"/>
        <end position="162"/>
    </location>
</feature>
<dbReference type="InterPro" id="IPR011701">
    <property type="entry name" value="MFS"/>
</dbReference>
<evidence type="ECO:0000256" key="2">
    <source>
        <dbReference type="ARBA" id="ARBA00022475"/>
    </source>
</evidence>
<organism evidence="7 8">
    <name type="scientific">Streptomyces smaragdinus</name>
    <dbReference type="NCBI Taxonomy" id="2585196"/>
    <lineage>
        <taxon>Bacteria</taxon>
        <taxon>Bacillati</taxon>
        <taxon>Actinomycetota</taxon>
        <taxon>Actinomycetes</taxon>
        <taxon>Kitasatosporales</taxon>
        <taxon>Streptomycetaceae</taxon>
        <taxon>Streptomyces</taxon>
    </lineage>
</organism>
<keyword evidence="4 6" id="KW-1133">Transmembrane helix</keyword>
<dbReference type="OrthoDB" id="3287459at2"/>
<comment type="subcellular location">
    <subcellularLocation>
        <location evidence="1">Cell membrane</location>
        <topology evidence="1">Multi-pass membrane protein</topology>
    </subcellularLocation>
</comment>
<proteinExistence type="predicted"/>
<reference evidence="7 8" key="1">
    <citation type="submission" date="2019-10" db="EMBL/GenBank/DDBJ databases">
        <title>Streptomyces smaragdinus sp. nov. and Streptomyces fabii sp. nov., isolated from the gut of fungus growing-termite Macrotermes natalensis.</title>
        <authorList>
            <person name="Schwitalla J."/>
            <person name="Benndorf R."/>
            <person name="Martin K."/>
            <person name="De Beer W."/>
            <person name="Kaster A.-K."/>
            <person name="Vollmers J."/>
            <person name="Poulsen M."/>
            <person name="Beemelmanns C."/>
        </authorList>
    </citation>
    <scope>NUCLEOTIDE SEQUENCE [LARGE SCALE GENOMIC DNA]</scope>
    <source>
        <strain evidence="7 8">RB5</strain>
    </source>
</reference>
<name>A0A7K0CCE0_9ACTN</name>
<feature type="transmembrane region" description="Helical" evidence="6">
    <location>
        <begin position="101"/>
        <end position="120"/>
    </location>
</feature>
<keyword evidence="8" id="KW-1185">Reference proteome</keyword>
<evidence type="ECO:0000313" key="7">
    <source>
        <dbReference type="EMBL" id="MQY10424.1"/>
    </source>
</evidence>
<keyword evidence="5 6" id="KW-0472">Membrane</keyword>
<feature type="transmembrane region" description="Helical" evidence="6">
    <location>
        <begin position="218"/>
        <end position="238"/>
    </location>
</feature>
<evidence type="ECO:0000256" key="1">
    <source>
        <dbReference type="ARBA" id="ARBA00004651"/>
    </source>
</evidence>
<feature type="transmembrane region" description="Helical" evidence="6">
    <location>
        <begin position="298"/>
        <end position="316"/>
    </location>
</feature>
<evidence type="ECO:0008006" key="9">
    <source>
        <dbReference type="Google" id="ProtNLM"/>
    </source>
</evidence>
<dbReference type="InterPro" id="IPR036259">
    <property type="entry name" value="MFS_trans_sf"/>
</dbReference>
<feature type="transmembrane region" description="Helical" evidence="6">
    <location>
        <begin position="12"/>
        <end position="40"/>
    </location>
</feature>
<comment type="caution">
    <text evidence="7">The sequence shown here is derived from an EMBL/GenBank/DDBJ whole genome shotgun (WGS) entry which is preliminary data.</text>
</comment>
<dbReference type="GO" id="GO:0005886">
    <property type="term" value="C:plasma membrane"/>
    <property type="evidence" value="ECO:0007669"/>
    <property type="project" value="UniProtKB-SubCell"/>
</dbReference>
<evidence type="ECO:0000256" key="4">
    <source>
        <dbReference type="ARBA" id="ARBA00022989"/>
    </source>
</evidence>
<dbReference type="Proteomes" id="UP000466345">
    <property type="component" value="Unassembled WGS sequence"/>
</dbReference>
<dbReference type="EMBL" id="WEGJ01000001">
    <property type="protein sequence ID" value="MQY10424.1"/>
    <property type="molecule type" value="Genomic_DNA"/>
</dbReference>
<gene>
    <name evidence="7" type="ORF">SRB5_05320</name>
</gene>
<feature type="transmembrane region" description="Helical" evidence="6">
    <location>
        <begin position="361"/>
        <end position="382"/>
    </location>
</feature>
<dbReference type="PANTHER" id="PTHR23513">
    <property type="entry name" value="INTEGRAL MEMBRANE EFFLUX PROTEIN-RELATED"/>
    <property type="match status" value="1"/>
</dbReference>
<protein>
    <recommendedName>
        <fullName evidence="9">MFS transporter</fullName>
    </recommendedName>
</protein>
<evidence type="ECO:0000256" key="3">
    <source>
        <dbReference type="ARBA" id="ARBA00022692"/>
    </source>
</evidence>
<sequence length="401" mass="41221">MRTYGELFKTPQFTSLFATAVVQSAAMTMSGLALGTYVYGATESPLLAALSMFGAAFAQVVGATVLMSAADRLPPRGALAGISLCFALGTAVIALPGLPIWAIFVVILAQGIVGSVGGGVRYGLLTDVLPPEGFVLGRSVLNMANGTMQVCGFALSGALLQLLSPRQTLVICAVLFAVAAGVTRFGLTRRPPRASGRPSVAETWRVNTLLWSSVPRRYVFLAGWVPNGLIVGCESLFVSYDPDHASVLFAAAAAGMLAGDTVVGRFIPPWLRDRLAAPLRLLLAVPYLVFVLDPALPLGALAAFTASAGFAASLLLQEQLMRLTPTELSGQAMGLQTAGMLTMQGVGAALAGTVAQLLSPAAAITVMAVASAAVTLALAPGLRPVPAQEVSRSKASRVAGP</sequence>